<organism evidence="2 3">
    <name type="scientific">Tropilaelaps mercedesae</name>
    <dbReference type="NCBI Taxonomy" id="418985"/>
    <lineage>
        <taxon>Eukaryota</taxon>
        <taxon>Metazoa</taxon>
        <taxon>Ecdysozoa</taxon>
        <taxon>Arthropoda</taxon>
        <taxon>Chelicerata</taxon>
        <taxon>Arachnida</taxon>
        <taxon>Acari</taxon>
        <taxon>Parasitiformes</taxon>
        <taxon>Mesostigmata</taxon>
        <taxon>Gamasina</taxon>
        <taxon>Dermanyssoidea</taxon>
        <taxon>Laelapidae</taxon>
        <taxon>Tropilaelaps</taxon>
    </lineage>
</organism>
<name>A0A1V9XHR3_9ACAR</name>
<keyword evidence="3" id="KW-1185">Reference proteome</keyword>
<reference evidence="2 3" key="1">
    <citation type="journal article" date="2017" name="Gigascience">
        <title>Draft genome of the honey bee ectoparasitic mite, Tropilaelaps mercedesae, is shaped by the parasitic life history.</title>
        <authorList>
            <person name="Dong X."/>
            <person name="Armstrong S.D."/>
            <person name="Xia D."/>
            <person name="Makepeace B.L."/>
            <person name="Darby A.C."/>
            <person name="Kadowaki T."/>
        </authorList>
    </citation>
    <scope>NUCLEOTIDE SEQUENCE [LARGE SCALE GENOMIC DNA]</scope>
    <source>
        <strain evidence="2">Wuxi-XJTLU</strain>
    </source>
</reference>
<protein>
    <submittedName>
        <fullName evidence="2">Uncharacterized protein</fullName>
    </submittedName>
</protein>
<evidence type="ECO:0000313" key="3">
    <source>
        <dbReference type="Proteomes" id="UP000192247"/>
    </source>
</evidence>
<dbReference type="AlphaFoldDB" id="A0A1V9XHR3"/>
<accession>A0A1V9XHR3</accession>
<sequence>VLSSSLDLSLRGVDDALSTLSAVSDLQRDAIQSLIIEGRLLRETDCLVARIVHAQEKRRAEFVSNLTEIERRAAESAASLSARSDKLTGAVKTAYEIIRVAIAEHIVGEVKTLRVEAENELKNLVDTLNTYKSSAGQLQEQVDNELTELETASCKMAKSTVLAAANSKEFIAERCDQMEQLMHELDSIKSKVALAVEDLRVMPLVQEEIGTTAENMSKEISRRKQAVTEAVHSYADNVAKKTDNTTKTVLALKSDIILRGSSLEQSAYACIDQVNSQINECAKEICSTFDQSIKVTTRHLPCP</sequence>
<evidence type="ECO:0000313" key="2">
    <source>
        <dbReference type="EMBL" id="OQR72912.1"/>
    </source>
</evidence>
<gene>
    <name evidence="2" type="ORF">BIW11_10076</name>
</gene>
<dbReference type="EMBL" id="MNPL01010821">
    <property type="protein sequence ID" value="OQR72912.1"/>
    <property type="molecule type" value="Genomic_DNA"/>
</dbReference>
<feature type="coiled-coil region" evidence="1">
    <location>
        <begin position="114"/>
        <end position="198"/>
    </location>
</feature>
<keyword evidence="1" id="KW-0175">Coiled coil</keyword>
<proteinExistence type="predicted"/>
<comment type="caution">
    <text evidence="2">The sequence shown here is derived from an EMBL/GenBank/DDBJ whole genome shotgun (WGS) entry which is preliminary data.</text>
</comment>
<dbReference type="Proteomes" id="UP000192247">
    <property type="component" value="Unassembled WGS sequence"/>
</dbReference>
<evidence type="ECO:0000256" key="1">
    <source>
        <dbReference type="SAM" id="Coils"/>
    </source>
</evidence>
<dbReference type="InParanoid" id="A0A1V9XHR3"/>
<feature type="non-terminal residue" evidence="2">
    <location>
        <position position="1"/>
    </location>
</feature>